<dbReference type="EMBL" id="KF356199">
    <property type="protein sequence ID" value="AGR48680.1"/>
    <property type="molecule type" value="Genomic_DNA"/>
</dbReference>
<gene>
    <name evidence="1" type="ORF">MaMVDC_115</name>
</gene>
<dbReference type="Proteomes" id="UP000028567">
    <property type="component" value="Segment"/>
</dbReference>
<evidence type="ECO:0000313" key="1">
    <source>
        <dbReference type="EMBL" id="AGR48680.1"/>
    </source>
</evidence>
<evidence type="ECO:0000313" key="2">
    <source>
        <dbReference type="Proteomes" id="UP000028567"/>
    </source>
</evidence>
<reference evidence="1 2" key="1">
    <citation type="submission" date="2013-07" db="EMBL/GenBank/DDBJ databases">
        <title>Sequencing and analysis of the complete genome of Microcystis aeruginosa phage MaMV-DC.</title>
        <authorList>
            <person name="Ou T."/>
            <person name="Li S.H."/>
            <person name="Zhang Q.Y."/>
        </authorList>
    </citation>
    <scope>NUCLEOTIDE SEQUENCE [LARGE SCALE GENOMIC DNA]</scope>
</reference>
<proteinExistence type="predicted"/>
<sequence>MYTRALYSFLLSQINTNLVVILINRPQLGIGTVLTPNEIDARLNITMAQAALWEISGYSRFIITTPIITIPTRTVPTASLISTATFTPSGGSIGPFTHALVVRGANLTGASPANGNNRGSNVGTVVHIETVVSAPLSVAPPAVYNYTINLLLNEQV</sequence>
<name>A0A075BUY5_9CAUD</name>
<dbReference type="KEGG" id="vg:26643293"/>
<protein>
    <submittedName>
        <fullName evidence="1">Uncharacterized protein</fullName>
    </submittedName>
</protein>
<accession>A0A075BUY5</accession>
<keyword evidence="2" id="KW-1185">Reference proteome</keyword>
<dbReference type="RefSeq" id="YP_009217799.1">
    <property type="nucleotide sequence ID" value="NC_029002.1"/>
</dbReference>
<dbReference type="GeneID" id="26643293"/>
<organism evidence="1 2">
    <name type="scientific">Microcystis phage MaMV-DC</name>
    <dbReference type="NCBI Taxonomy" id="1357715"/>
    <lineage>
        <taxon>Viruses</taxon>
        <taxon>Duplodnaviria</taxon>
        <taxon>Heunggongvirae</taxon>
        <taxon>Uroviricota</taxon>
        <taxon>Caudoviricetes</taxon>
        <taxon>Fukuivirus</taxon>
        <taxon>Fukuivirus MVDC</taxon>
    </lineage>
</organism>